<organism evidence="4 5">
    <name type="scientific">Lichenibacterium ramalinae</name>
    <dbReference type="NCBI Taxonomy" id="2316527"/>
    <lineage>
        <taxon>Bacteria</taxon>
        <taxon>Pseudomonadati</taxon>
        <taxon>Pseudomonadota</taxon>
        <taxon>Alphaproteobacteria</taxon>
        <taxon>Hyphomicrobiales</taxon>
        <taxon>Lichenihabitantaceae</taxon>
        <taxon>Lichenibacterium</taxon>
    </lineage>
</organism>
<dbReference type="NCBIfam" id="TIGR02283">
    <property type="entry name" value="MltB_2"/>
    <property type="match status" value="1"/>
</dbReference>
<gene>
    <name evidence="4" type="ORF">D3272_07720</name>
</gene>
<dbReference type="RefSeq" id="WP_129218581.1">
    <property type="nucleotide sequence ID" value="NZ_QYBC01000005.1"/>
</dbReference>
<evidence type="ECO:0000259" key="3">
    <source>
        <dbReference type="Pfam" id="PF13406"/>
    </source>
</evidence>
<dbReference type="InterPro" id="IPR002477">
    <property type="entry name" value="Peptidoglycan-bd-like"/>
</dbReference>
<evidence type="ECO:0000256" key="1">
    <source>
        <dbReference type="SAM" id="SignalP"/>
    </source>
</evidence>
<sequence>MLGLTRWLAAPLVAAALALPARAAEPAPKPPSAAALAGFIARLRPAAEARGVSATTFDAAFAGIAPDPAVAALTRRQAELNKPTGAYLAAAVTPARVAEGAALLARWHDDLDRIAASSGVPGPVLVAIWGLETAYGAAPGAKDVVRSMATLGAMGYRPDLYSDELLAALDILQRGDASRDQLRGSWAGAMGQPQFMPSSFLRYAADGDGDGRRDIWGDVPDTLASIAGFLRGQGWTPGLPWGFPVTLPAGFDIGSQPRAPFAAWAGRGLVRADGGAFPTEGDAVLYFPAGASGPAFLATTNFTVIKTYNSSDSYVLAVGTLADRMAGSAPVAAPWPTAAPIGREDRIALQARLAALGYPVDDRTGRISLALRDAIRAAQAKNGLVPDGNPTAALLHALQAAGAR</sequence>
<dbReference type="Pfam" id="PF13406">
    <property type="entry name" value="SLT_2"/>
    <property type="match status" value="1"/>
</dbReference>
<dbReference type="OrthoDB" id="9808544at2"/>
<feature type="domain" description="Peptidoglycan binding-like" evidence="2">
    <location>
        <begin position="343"/>
        <end position="398"/>
    </location>
</feature>
<name>A0A4Q2RER3_9HYPH</name>
<keyword evidence="1" id="KW-0732">Signal</keyword>
<feature type="signal peptide" evidence="1">
    <location>
        <begin position="1"/>
        <end position="23"/>
    </location>
</feature>
<dbReference type="Gene3D" id="1.10.530.10">
    <property type="match status" value="1"/>
</dbReference>
<dbReference type="GO" id="GO:0009253">
    <property type="term" value="P:peptidoglycan catabolic process"/>
    <property type="evidence" value="ECO:0007669"/>
    <property type="project" value="TreeGrafter"/>
</dbReference>
<reference evidence="4 5" key="2">
    <citation type="submission" date="2019-02" db="EMBL/GenBank/DDBJ databases">
        <title>'Lichenibacterium ramalinii' gen. nov. sp. nov., 'Lichenibacterium minor' gen. nov. sp. nov.</title>
        <authorList>
            <person name="Pankratov T."/>
        </authorList>
    </citation>
    <scope>NUCLEOTIDE SEQUENCE [LARGE SCALE GENOMIC DNA]</scope>
    <source>
        <strain evidence="4 5">RmlP001</strain>
    </source>
</reference>
<dbReference type="InterPro" id="IPR031304">
    <property type="entry name" value="SLT_2"/>
</dbReference>
<dbReference type="InterPro" id="IPR023346">
    <property type="entry name" value="Lysozyme-like_dom_sf"/>
</dbReference>
<dbReference type="EMBL" id="QYBC01000005">
    <property type="protein sequence ID" value="RYB06070.1"/>
    <property type="molecule type" value="Genomic_DNA"/>
</dbReference>
<dbReference type="Gene3D" id="1.10.8.350">
    <property type="entry name" value="Bacterial muramidase"/>
    <property type="match status" value="1"/>
</dbReference>
<keyword evidence="5" id="KW-1185">Reference proteome</keyword>
<accession>A0A4Q2RER3</accession>
<dbReference type="Gene3D" id="1.10.101.10">
    <property type="entry name" value="PGBD-like superfamily/PGBD"/>
    <property type="match status" value="1"/>
</dbReference>
<evidence type="ECO:0000313" key="4">
    <source>
        <dbReference type="EMBL" id="RYB06070.1"/>
    </source>
</evidence>
<dbReference type="GO" id="GO:0008933">
    <property type="term" value="F:peptidoglycan lytic transglycosylase activity"/>
    <property type="evidence" value="ECO:0007669"/>
    <property type="project" value="TreeGrafter"/>
</dbReference>
<evidence type="ECO:0000259" key="2">
    <source>
        <dbReference type="Pfam" id="PF01471"/>
    </source>
</evidence>
<dbReference type="InterPro" id="IPR036366">
    <property type="entry name" value="PGBDSf"/>
</dbReference>
<comment type="caution">
    <text evidence="4">The sequence shown here is derived from an EMBL/GenBank/DDBJ whole genome shotgun (WGS) entry which is preliminary data.</text>
</comment>
<dbReference type="PANTHER" id="PTHR30163:SF8">
    <property type="entry name" value="LYTIC MUREIN TRANSGLYCOSYLASE"/>
    <property type="match status" value="1"/>
</dbReference>
<proteinExistence type="predicted"/>
<dbReference type="PANTHER" id="PTHR30163">
    <property type="entry name" value="MEMBRANE-BOUND LYTIC MUREIN TRANSGLYCOSYLASE B"/>
    <property type="match status" value="1"/>
</dbReference>
<dbReference type="InterPro" id="IPR011970">
    <property type="entry name" value="MltB_2"/>
</dbReference>
<dbReference type="InterPro" id="IPR036365">
    <property type="entry name" value="PGBD-like_sf"/>
</dbReference>
<dbReference type="Proteomes" id="UP000289411">
    <property type="component" value="Unassembled WGS sequence"/>
</dbReference>
<protein>
    <submittedName>
        <fullName evidence="4">Lytic murein transglycosylase</fullName>
    </submittedName>
</protein>
<feature type="domain" description="Transglycosylase SLT" evidence="3">
    <location>
        <begin position="39"/>
        <end position="323"/>
    </location>
</feature>
<dbReference type="AlphaFoldDB" id="A0A4Q2RER3"/>
<evidence type="ECO:0000313" key="5">
    <source>
        <dbReference type="Proteomes" id="UP000289411"/>
    </source>
</evidence>
<reference evidence="4 5" key="1">
    <citation type="submission" date="2018-09" db="EMBL/GenBank/DDBJ databases">
        <authorList>
            <person name="Grouzdev D.S."/>
            <person name="Krutkina M.S."/>
        </authorList>
    </citation>
    <scope>NUCLEOTIDE SEQUENCE [LARGE SCALE GENOMIC DNA]</scope>
    <source>
        <strain evidence="4 5">RmlP001</strain>
    </source>
</reference>
<dbReference type="SUPFAM" id="SSF47090">
    <property type="entry name" value="PGBD-like"/>
    <property type="match status" value="1"/>
</dbReference>
<dbReference type="InterPro" id="IPR043426">
    <property type="entry name" value="MltB-like"/>
</dbReference>
<feature type="chain" id="PRO_5020523671" evidence="1">
    <location>
        <begin position="24"/>
        <end position="404"/>
    </location>
</feature>
<dbReference type="SUPFAM" id="SSF53955">
    <property type="entry name" value="Lysozyme-like"/>
    <property type="match status" value="1"/>
</dbReference>
<dbReference type="Pfam" id="PF01471">
    <property type="entry name" value="PG_binding_1"/>
    <property type="match status" value="1"/>
</dbReference>